<reference evidence="3" key="1">
    <citation type="submission" date="2008-10" db="EMBL/GenBank/DDBJ databases">
        <authorList>
            <person name="Molnar K."/>
        </authorList>
    </citation>
    <scope>NUCLEOTIDE SEQUENCE [LARGE SCALE GENOMIC DNA]</scope>
    <source>
        <strain evidence="3">NRRL 15998</strain>
    </source>
</reference>
<protein>
    <submittedName>
        <fullName evidence="2">Predicted protein</fullName>
    </submittedName>
</protein>
<dbReference type="EMBL" id="DS999644">
    <property type="protein sequence ID" value="EFE75877.2"/>
    <property type="molecule type" value="Genomic_DNA"/>
</dbReference>
<evidence type="ECO:0000256" key="1">
    <source>
        <dbReference type="SAM" id="MobiDB-lite"/>
    </source>
</evidence>
<feature type="region of interest" description="Disordered" evidence="1">
    <location>
        <begin position="1"/>
        <end position="39"/>
    </location>
</feature>
<name>D6ARK2_STRFL</name>
<dbReference type="Proteomes" id="UP000003986">
    <property type="component" value="Unassembled WGS sequence"/>
</dbReference>
<evidence type="ECO:0000313" key="2">
    <source>
        <dbReference type="EMBL" id="EFE75877.2"/>
    </source>
</evidence>
<accession>D6ARK2</accession>
<feature type="compositionally biased region" description="Basic and acidic residues" evidence="1">
    <location>
        <begin position="13"/>
        <end position="39"/>
    </location>
</feature>
<sequence>MNGYVSGAATCHEQPEQDADVRRGPRTSTDDHQGMDHEY</sequence>
<proteinExistence type="predicted"/>
<reference evidence="3" key="2">
    <citation type="submission" date="2008-12" db="EMBL/GenBank/DDBJ databases">
        <title>Annotation of Streptomyces roseosporus strain NRRL 15998.</title>
        <authorList>
            <consortium name="The Broad Institute Genome Sequencing Platform"/>
            <consortium name="Broad Institute Microbial Sequencing Center"/>
            <person name="Fischbach M."/>
            <person name="Ward D."/>
            <person name="Young S."/>
            <person name="Kodira C.D."/>
            <person name="Zeng Q."/>
            <person name="Koehrsen M."/>
            <person name="Godfrey P."/>
            <person name="Alvarado L."/>
            <person name="Berlin A.M."/>
            <person name="Borenstein D."/>
            <person name="Chen Z."/>
            <person name="Engels R."/>
            <person name="Freedman E."/>
            <person name="Gellesch M."/>
            <person name="Goldberg J."/>
            <person name="Griggs A."/>
            <person name="Gujja S."/>
            <person name="Heiman D.I."/>
            <person name="Hepburn T.A."/>
            <person name="Howarth C."/>
            <person name="Jen D."/>
            <person name="Larson L."/>
            <person name="Lewis B."/>
            <person name="Mehta T."/>
            <person name="Park D."/>
            <person name="Pearson M."/>
            <person name="Roberts A."/>
            <person name="Saif S."/>
            <person name="Shea T.D."/>
            <person name="Shenoy N."/>
            <person name="Sisk P."/>
            <person name="Stolte C."/>
            <person name="Sykes S.N."/>
            <person name="Walk T."/>
            <person name="White J."/>
            <person name="Yandava C."/>
            <person name="Straight P."/>
            <person name="Clardy J."/>
            <person name="Hung D."/>
            <person name="Kolter R."/>
            <person name="Mekalanos J."/>
            <person name="Walker S."/>
            <person name="Walsh C.T."/>
            <person name="Wieland B.L.C."/>
            <person name="Ilzarbe M."/>
            <person name="Galagan J."/>
            <person name="Nusbaum C."/>
            <person name="Birren B."/>
        </authorList>
    </citation>
    <scope>NUCLEOTIDE SEQUENCE [LARGE SCALE GENOMIC DNA]</scope>
    <source>
        <strain evidence="3">NRRL 15998</strain>
    </source>
</reference>
<organism evidence="2 3">
    <name type="scientific">Streptomyces filamentosus NRRL 15998</name>
    <dbReference type="NCBI Taxonomy" id="457431"/>
    <lineage>
        <taxon>Bacteria</taxon>
        <taxon>Bacillati</taxon>
        <taxon>Actinomycetota</taxon>
        <taxon>Actinomycetes</taxon>
        <taxon>Kitasatosporales</taxon>
        <taxon>Streptomycetaceae</taxon>
        <taxon>Streptomyces</taxon>
    </lineage>
</organism>
<gene>
    <name evidence="2" type="ORF">SSGG_03244</name>
</gene>
<dbReference type="AlphaFoldDB" id="D6ARK2"/>
<evidence type="ECO:0000313" key="3">
    <source>
        <dbReference type="Proteomes" id="UP000003986"/>
    </source>
</evidence>